<protein>
    <recommendedName>
        <fullName evidence="3">Response regulatory domain-containing protein</fullName>
    </recommendedName>
</protein>
<dbReference type="Proteomes" id="UP000237310">
    <property type="component" value="Unassembled WGS sequence"/>
</dbReference>
<dbReference type="Gene3D" id="3.40.50.2300">
    <property type="match status" value="1"/>
</dbReference>
<gene>
    <name evidence="4" type="ORF">C3L50_02615</name>
</gene>
<evidence type="ECO:0000313" key="5">
    <source>
        <dbReference type="Proteomes" id="UP000237310"/>
    </source>
</evidence>
<dbReference type="EMBL" id="PQVG01000001">
    <property type="protein sequence ID" value="POY41429.1"/>
    <property type="molecule type" value="Genomic_DNA"/>
</dbReference>
<dbReference type="PANTHER" id="PTHR44591">
    <property type="entry name" value="STRESS RESPONSE REGULATOR PROTEIN 1"/>
    <property type="match status" value="1"/>
</dbReference>
<name>A0A2S5AGJ6_9FLAO</name>
<dbReference type="GO" id="GO:0000160">
    <property type="term" value="P:phosphorelay signal transduction system"/>
    <property type="evidence" value="ECO:0007669"/>
    <property type="project" value="InterPro"/>
</dbReference>
<feature type="modified residue" description="4-aspartylphosphate" evidence="2">
    <location>
        <position position="54"/>
    </location>
</feature>
<keyword evidence="1 2" id="KW-0597">Phosphoprotein</keyword>
<dbReference type="PANTHER" id="PTHR44591:SF3">
    <property type="entry name" value="RESPONSE REGULATORY DOMAIN-CONTAINING PROTEIN"/>
    <property type="match status" value="1"/>
</dbReference>
<dbReference type="InterPro" id="IPR001789">
    <property type="entry name" value="Sig_transdc_resp-reg_receiver"/>
</dbReference>
<evidence type="ECO:0000313" key="4">
    <source>
        <dbReference type="EMBL" id="POY41429.1"/>
    </source>
</evidence>
<dbReference type="InterPro" id="IPR050595">
    <property type="entry name" value="Bact_response_regulator"/>
</dbReference>
<comment type="caution">
    <text evidence="4">The sequence shown here is derived from an EMBL/GenBank/DDBJ whole genome shotgun (WGS) entry which is preliminary data.</text>
</comment>
<dbReference type="InterPro" id="IPR011006">
    <property type="entry name" value="CheY-like_superfamily"/>
</dbReference>
<organism evidence="4 5">
    <name type="scientific">Flavobacterium alvei</name>
    <dbReference type="NCBI Taxonomy" id="2080416"/>
    <lineage>
        <taxon>Bacteria</taxon>
        <taxon>Pseudomonadati</taxon>
        <taxon>Bacteroidota</taxon>
        <taxon>Flavobacteriia</taxon>
        <taxon>Flavobacteriales</taxon>
        <taxon>Flavobacteriaceae</taxon>
        <taxon>Flavobacterium</taxon>
    </lineage>
</organism>
<dbReference type="SMART" id="SM00448">
    <property type="entry name" value="REC"/>
    <property type="match status" value="1"/>
</dbReference>
<proteinExistence type="predicted"/>
<feature type="domain" description="Response regulatory" evidence="3">
    <location>
        <begin position="5"/>
        <end position="121"/>
    </location>
</feature>
<evidence type="ECO:0000256" key="1">
    <source>
        <dbReference type="ARBA" id="ARBA00022553"/>
    </source>
</evidence>
<dbReference type="RefSeq" id="WP_103804568.1">
    <property type="nucleotide sequence ID" value="NZ_PQVG01000001.1"/>
</dbReference>
<dbReference type="SUPFAM" id="SSF52172">
    <property type="entry name" value="CheY-like"/>
    <property type="match status" value="1"/>
</dbReference>
<keyword evidence="5" id="KW-1185">Reference proteome</keyword>
<accession>A0A2S5AGJ6</accession>
<evidence type="ECO:0000259" key="3">
    <source>
        <dbReference type="PROSITE" id="PS50110"/>
    </source>
</evidence>
<dbReference type="OrthoDB" id="9796457at2"/>
<dbReference type="Pfam" id="PF00072">
    <property type="entry name" value="Response_reg"/>
    <property type="match status" value="1"/>
</dbReference>
<sequence length="130" mass="15102">MNKKKILLVDDEIILRNTLTDMLTLNNYSILTAANGEEALAILEDWIPDIIISDIMMPVMDGYTFYEKIKDFVVLNQIPFVFFSAKNDKEANDKFIQKGVELFISKPFKLEDLMLLIDMKIKKLNTNKKH</sequence>
<evidence type="ECO:0000256" key="2">
    <source>
        <dbReference type="PROSITE-ProRule" id="PRU00169"/>
    </source>
</evidence>
<dbReference type="PROSITE" id="PS50110">
    <property type="entry name" value="RESPONSE_REGULATORY"/>
    <property type="match status" value="1"/>
</dbReference>
<reference evidence="4 5" key="1">
    <citation type="submission" date="2018-01" db="EMBL/GenBank/DDBJ databases">
        <authorList>
            <person name="Gaut B.S."/>
            <person name="Morton B.R."/>
            <person name="Clegg M.T."/>
            <person name="Duvall M.R."/>
        </authorList>
    </citation>
    <scope>NUCLEOTIDE SEQUENCE [LARGE SCALE GENOMIC DNA]</scope>
    <source>
        <strain evidence="4 5">HR-AY</strain>
    </source>
</reference>
<dbReference type="AlphaFoldDB" id="A0A2S5AGJ6"/>